<accession>A0A058Z1T1</accession>
<dbReference type="Proteomes" id="UP000030693">
    <property type="component" value="Unassembled WGS sequence"/>
</dbReference>
<reference evidence="1" key="1">
    <citation type="submission" date="2013-04" db="EMBL/GenBank/DDBJ databases">
        <title>The Genome Sequence of Fonticula alba ATCC 38817.</title>
        <authorList>
            <consortium name="The Broad Institute Genomics Platform"/>
            <person name="Russ C."/>
            <person name="Cuomo C."/>
            <person name="Burger G."/>
            <person name="Gray M.W."/>
            <person name="Holland P.W.H."/>
            <person name="King N."/>
            <person name="Lang F.B.F."/>
            <person name="Roger A.J."/>
            <person name="Ruiz-Trillo I."/>
            <person name="Brown M."/>
            <person name="Walker B."/>
            <person name="Young S."/>
            <person name="Zeng Q."/>
            <person name="Gargeya S."/>
            <person name="Fitzgerald M."/>
            <person name="Haas B."/>
            <person name="Abouelleil A."/>
            <person name="Allen A.W."/>
            <person name="Alvarado L."/>
            <person name="Arachchi H.M."/>
            <person name="Berlin A.M."/>
            <person name="Chapman S.B."/>
            <person name="Gainer-Dewar J."/>
            <person name="Goldberg J."/>
            <person name="Griggs A."/>
            <person name="Gujja S."/>
            <person name="Hansen M."/>
            <person name="Howarth C."/>
            <person name="Imamovic A."/>
            <person name="Ireland A."/>
            <person name="Larimer J."/>
            <person name="McCowan C."/>
            <person name="Murphy C."/>
            <person name="Pearson M."/>
            <person name="Poon T.W."/>
            <person name="Priest M."/>
            <person name="Roberts A."/>
            <person name="Saif S."/>
            <person name="Shea T."/>
            <person name="Sisk P."/>
            <person name="Sykes S."/>
            <person name="Wortman J."/>
            <person name="Nusbaum C."/>
            <person name="Birren B."/>
        </authorList>
    </citation>
    <scope>NUCLEOTIDE SEQUENCE [LARGE SCALE GENOMIC DNA]</scope>
    <source>
        <strain evidence="1">ATCC 38817</strain>
    </source>
</reference>
<dbReference type="RefSeq" id="XP_009497279.1">
    <property type="nucleotide sequence ID" value="XM_009499004.1"/>
</dbReference>
<evidence type="ECO:0000313" key="1">
    <source>
        <dbReference type="EMBL" id="KCV68225.1"/>
    </source>
</evidence>
<sequence>MLPVVGALLRRFPRTSPLGYAATAKLVSPPATDAGRFELRIPAGATPVQKDISVVCDFTAEQGPEPDRRVLLRLTHFVLPGETRGLGLGTRVASDLFNVLNQSRAELTPEEQQALEFIAVCPFLVKIAKAEGYAERREVSLDK</sequence>
<proteinExistence type="predicted"/>
<protein>
    <submittedName>
        <fullName evidence="1">Uncharacterized protein</fullName>
    </submittedName>
</protein>
<dbReference type="GeneID" id="20529875"/>
<gene>
    <name evidence="1" type="ORF">H696_05150</name>
</gene>
<name>A0A058Z1T1_FONAL</name>
<dbReference type="AlphaFoldDB" id="A0A058Z1T1"/>
<evidence type="ECO:0000313" key="2">
    <source>
        <dbReference type="Proteomes" id="UP000030693"/>
    </source>
</evidence>
<organism evidence="1">
    <name type="scientific">Fonticula alba</name>
    <name type="common">Slime mold</name>
    <dbReference type="NCBI Taxonomy" id="691883"/>
    <lineage>
        <taxon>Eukaryota</taxon>
        <taxon>Rotosphaerida</taxon>
        <taxon>Fonticulaceae</taxon>
        <taxon>Fonticula</taxon>
    </lineage>
</organism>
<keyword evidence="2" id="KW-1185">Reference proteome</keyword>
<dbReference type="EMBL" id="KB932209">
    <property type="protein sequence ID" value="KCV68225.1"/>
    <property type="molecule type" value="Genomic_DNA"/>
</dbReference>